<dbReference type="OrthoDB" id="6470968at2759"/>
<dbReference type="Proteomes" id="UP000887116">
    <property type="component" value="Unassembled WGS sequence"/>
</dbReference>
<feature type="region of interest" description="Disordered" evidence="1">
    <location>
        <begin position="28"/>
        <end position="49"/>
    </location>
</feature>
<evidence type="ECO:0000256" key="1">
    <source>
        <dbReference type="SAM" id="MobiDB-lite"/>
    </source>
</evidence>
<accession>A0A8X6G552</accession>
<evidence type="ECO:0000313" key="3">
    <source>
        <dbReference type="Proteomes" id="UP000887116"/>
    </source>
</evidence>
<gene>
    <name evidence="2" type="ORF">TNCT_544661</name>
</gene>
<dbReference type="AlphaFoldDB" id="A0A8X6G552"/>
<organism evidence="2 3">
    <name type="scientific">Trichonephila clavata</name>
    <name type="common">Joro spider</name>
    <name type="synonym">Nephila clavata</name>
    <dbReference type="NCBI Taxonomy" id="2740835"/>
    <lineage>
        <taxon>Eukaryota</taxon>
        <taxon>Metazoa</taxon>
        <taxon>Ecdysozoa</taxon>
        <taxon>Arthropoda</taxon>
        <taxon>Chelicerata</taxon>
        <taxon>Arachnida</taxon>
        <taxon>Araneae</taxon>
        <taxon>Araneomorphae</taxon>
        <taxon>Entelegynae</taxon>
        <taxon>Araneoidea</taxon>
        <taxon>Nephilidae</taxon>
        <taxon>Trichonephila</taxon>
    </lineage>
</organism>
<dbReference type="EMBL" id="BMAO01014378">
    <property type="protein sequence ID" value="GFQ94574.1"/>
    <property type="molecule type" value="Genomic_DNA"/>
</dbReference>
<keyword evidence="3" id="KW-1185">Reference proteome</keyword>
<evidence type="ECO:0000313" key="2">
    <source>
        <dbReference type="EMBL" id="GFQ94574.1"/>
    </source>
</evidence>
<comment type="caution">
    <text evidence="2">The sequence shown here is derived from an EMBL/GenBank/DDBJ whole genome shotgun (WGS) entry which is preliminary data.</text>
</comment>
<proteinExistence type="predicted"/>
<sequence>MRLHFRIHPSLVVVRDYLDKEKPIPFGGRQGGVSAPFPPIPRNLGAPRRAATPPFSAPEYFFPTNVRHVRVVSGSLRFWTAELRSSRDAILGCSSTMLLRGKEEEKEGA</sequence>
<reference evidence="2" key="1">
    <citation type="submission" date="2020-07" db="EMBL/GenBank/DDBJ databases">
        <title>Multicomponent nature underlies the extraordinary mechanical properties of spider dragline silk.</title>
        <authorList>
            <person name="Kono N."/>
            <person name="Nakamura H."/>
            <person name="Mori M."/>
            <person name="Yoshida Y."/>
            <person name="Ohtoshi R."/>
            <person name="Malay A.D."/>
            <person name="Moran D.A.P."/>
            <person name="Tomita M."/>
            <person name="Numata K."/>
            <person name="Arakawa K."/>
        </authorList>
    </citation>
    <scope>NUCLEOTIDE SEQUENCE</scope>
</reference>
<protein>
    <submittedName>
        <fullName evidence="2">Uncharacterized protein</fullName>
    </submittedName>
</protein>
<name>A0A8X6G552_TRICU</name>